<protein>
    <recommendedName>
        <fullName evidence="11">Homeobox domain-containing protein</fullName>
    </recommendedName>
</protein>
<feature type="compositionally biased region" description="Polar residues" evidence="10">
    <location>
        <begin position="112"/>
        <end position="130"/>
    </location>
</feature>
<evidence type="ECO:0000256" key="6">
    <source>
        <dbReference type="ARBA" id="ARBA00023163"/>
    </source>
</evidence>
<feature type="domain" description="Homeobox" evidence="11">
    <location>
        <begin position="288"/>
        <end position="348"/>
    </location>
</feature>
<evidence type="ECO:0000256" key="5">
    <source>
        <dbReference type="ARBA" id="ARBA00023155"/>
    </source>
</evidence>
<gene>
    <name evidence="12" type="ORF">CCH79_00015761</name>
</gene>
<keyword evidence="2" id="KW-0217">Developmental protein</keyword>
<dbReference type="PRINTS" id="PR00024">
    <property type="entry name" value="HOMEOBOX"/>
</dbReference>
<dbReference type="SUPFAM" id="SSF46689">
    <property type="entry name" value="Homeodomain-like"/>
    <property type="match status" value="1"/>
</dbReference>
<dbReference type="GO" id="GO:0000978">
    <property type="term" value="F:RNA polymerase II cis-regulatory region sequence-specific DNA binding"/>
    <property type="evidence" value="ECO:0007669"/>
    <property type="project" value="TreeGrafter"/>
</dbReference>
<keyword evidence="5 8" id="KW-0371">Homeobox</keyword>
<dbReference type="Gene3D" id="1.10.10.60">
    <property type="entry name" value="Homeodomain-like"/>
    <property type="match status" value="1"/>
</dbReference>
<evidence type="ECO:0000313" key="12">
    <source>
        <dbReference type="EMBL" id="PWA30328.1"/>
    </source>
</evidence>
<comment type="caution">
    <text evidence="12">The sequence shown here is derived from an EMBL/GenBank/DDBJ whole genome shotgun (WGS) entry which is preliminary data.</text>
</comment>
<dbReference type="PROSITE" id="PS00027">
    <property type="entry name" value="HOMEOBOX_1"/>
    <property type="match status" value="1"/>
</dbReference>
<proteinExistence type="predicted"/>
<evidence type="ECO:0000256" key="10">
    <source>
        <dbReference type="SAM" id="MobiDB-lite"/>
    </source>
</evidence>
<evidence type="ECO:0000313" key="13">
    <source>
        <dbReference type="Proteomes" id="UP000250572"/>
    </source>
</evidence>
<comment type="subcellular location">
    <subcellularLocation>
        <location evidence="1 8 9">Nucleus</location>
    </subcellularLocation>
</comment>
<evidence type="ECO:0000259" key="11">
    <source>
        <dbReference type="PROSITE" id="PS50071"/>
    </source>
</evidence>
<feature type="region of interest" description="Disordered" evidence="10">
    <location>
        <begin position="18"/>
        <end position="59"/>
    </location>
</feature>
<dbReference type="InterPro" id="IPR009057">
    <property type="entry name" value="Homeodomain-like_sf"/>
</dbReference>
<dbReference type="Pfam" id="PF00046">
    <property type="entry name" value="Homeodomain"/>
    <property type="match status" value="1"/>
</dbReference>
<dbReference type="FunFam" id="1.10.10.60:FF:000113">
    <property type="entry name" value="homeobox protein Hox-B1"/>
    <property type="match status" value="1"/>
</dbReference>
<keyword evidence="6" id="KW-0804">Transcription</keyword>
<dbReference type="AlphaFoldDB" id="A0A315W3R4"/>
<dbReference type="PANTHER" id="PTHR45946">
    <property type="entry name" value="HOMEOBOX PROTEIN ROUGH-RELATED"/>
    <property type="match status" value="1"/>
</dbReference>
<dbReference type="InterPro" id="IPR046327">
    <property type="entry name" value="HXA1/B1/D1"/>
</dbReference>
<reference evidence="12 13" key="1">
    <citation type="journal article" date="2018" name="G3 (Bethesda)">
        <title>A High-Quality Reference Genome for the Invasive Mosquitofish Gambusia affinis Using a Chicago Library.</title>
        <authorList>
            <person name="Hoffberg S.L."/>
            <person name="Troendle N.J."/>
            <person name="Glenn T.C."/>
            <person name="Mahmud O."/>
            <person name="Louha S."/>
            <person name="Chalopin D."/>
            <person name="Bennetzen J.L."/>
            <person name="Mauricio R."/>
        </authorList>
    </citation>
    <scope>NUCLEOTIDE SEQUENCE [LARGE SCALE GENOMIC DNA]</scope>
    <source>
        <strain evidence="12">NE01/NJP1002.9</strain>
        <tissue evidence="12">Muscle</tissue>
    </source>
</reference>
<dbReference type="InterPro" id="IPR001356">
    <property type="entry name" value="HD"/>
</dbReference>
<evidence type="ECO:0000256" key="2">
    <source>
        <dbReference type="ARBA" id="ARBA00022473"/>
    </source>
</evidence>
<keyword evidence="4 8" id="KW-0238">DNA-binding</keyword>
<feature type="region of interest" description="Disordered" evidence="10">
    <location>
        <begin position="87"/>
        <end position="130"/>
    </location>
</feature>
<dbReference type="Proteomes" id="UP000250572">
    <property type="component" value="Unassembled WGS sequence"/>
</dbReference>
<dbReference type="STRING" id="33528.ENSGAFP00000009581"/>
<feature type="region of interest" description="Disordered" evidence="10">
    <location>
        <begin position="371"/>
        <end position="390"/>
    </location>
</feature>
<accession>A0A315W3R4</accession>
<dbReference type="GO" id="GO:0005634">
    <property type="term" value="C:nucleus"/>
    <property type="evidence" value="ECO:0007669"/>
    <property type="project" value="UniProtKB-SubCell"/>
</dbReference>
<sequence length="702" mass="77163">MNSFVEYSICNRPGSGSYPAPKPGYHHHHHHLHHHHLPLDQHHGLSVTPGSLHAGLSGSSVPVNGAGGDSGYNADGGVYGNTAADIGGAHETGGVSQHHQQHPVNHLEHQQQQHTHNGFQHHQNQSSQSGLLTQYTNGSGCTSGAYAGQACVTNSEYVAITGPPSSVQPQYFMEESVASTYYHQSAFPTSTPAVGPSYSGLSGSYCGPQGPLASSQYPQQIGGGLETVAYLGFPQAGGYGELAVSQDRGREDEDSHQSGQGQTFDWMKVKRNPPKTGVKVSDFGLTGVHNNAMRTNFSTRQLTELEKEFHFSKYLTRARRVEIAATLELNETQVKIWFQNRRMKQKKREREGAGTTACSYSSETRGGFVKDLEDTDHSSLSTSPGASPSSETLEFLVSFDKLGQDRFEWFKYYSFANDEIVLQREGDKVMIELATQAPGQASLDHQQAGDEEEQETNRASRALSVCVESTEDMRLVVFILLLWIRLWLQCDSLRLTPCPDIITTSLHLGKYVCLGRRFQSVGAAMKKALSPGVLLGPEWWRRQEVGIREAEADDYGGLCGTCGKCCLLKCVNIRMGKKDDLVVPGWHVPPGGGPGEDPGHAGGTMFLSWPGNALGFPRRSWNKWLGEGSLGLPSEAATPMTRLRISRRKWMDGWIDGWIDGWKDGQKDGRSDGRMDGRMDRWMENVGRLVARWPVNRSSYTV</sequence>
<feature type="compositionally biased region" description="Low complexity" evidence="10">
    <location>
        <begin position="378"/>
        <end position="390"/>
    </location>
</feature>
<dbReference type="EMBL" id="NHOQ01000420">
    <property type="protein sequence ID" value="PWA30328.1"/>
    <property type="molecule type" value="Genomic_DNA"/>
</dbReference>
<keyword evidence="7 8" id="KW-0539">Nucleus</keyword>
<organism evidence="12 13">
    <name type="scientific">Gambusia affinis</name>
    <name type="common">Western mosquitofish</name>
    <name type="synonym">Heterandria affinis</name>
    <dbReference type="NCBI Taxonomy" id="33528"/>
    <lineage>
        <taxon>Eukaryota</taxon>
        <taxon>Metazoa</taxon>
        <taxon>Chordata</taxon>
        <taxon>Craniata</taxon>
        <taxon>Vertebrata</taxon>
        <taxon>Euteleostomi</taxon>
        <taxon>Actinopterygii</taxon>
        <taxon>Neopterygii</taxon>
        <taxon>Teleostei</taxon>
        <taxon>Neoteleostei</taxon>
        <taxon>Acanthomorphata</taxon>
        <taxon>Ovalentaria</taxon>
        <taxon>Atherinomorphae</taxon>
        <taxon>Cyprinodontiformes</taxon>
        <taxon>Poeciliidae</taxon>
        <taxon>Poeciliinae</taxon>
        <taxon>Gambusia</taxon>
    </lineage>
</organism>
<dbReference type="GO" id="GO:0000981">
    <property type="term" value="F:DNA-binding transcription factor activity, RNA polymerase II-specific"/>
    <property type="evidence" value="ECO:0007669"/>
    <property type="project" value="InterPro"/>
</dbReference>
<feature type="compositionally biased region" description="Basic residues" evidence="10">
    <location>
        <begin position="24"/>
        <end position="36"/>
    </location>
</feature>
<feature type="DNA-binding region" description="Homeobox" evidence="8">
    <location>
        <begin position="290"/>
        <end position="349"/>
    </location>
</feature>
<keyword evidence="3" id="KW-0805">Transcription regulation</keyword>
<name>A0A315W3R4_GAMAF</name>
<keyword evidence="13" id="KW-1185">Reference proteome</keyword>
<dbReference type="SMART" id="SM00389">
    <property type="entry name" value="HOX"/>
    <property type="match status" value="1"/>
</dbReference>
<evidence type="ECO:0000256" key="7">
    <source>
        <dbReference type="ARBA" id="ARBA00023242"/>
    </source>
</evidence>
<evidence type="ECO:0000256" key="9">
    <source>
        <dbReference type="RuleBase" id="RU000682"/>
    </source>
</evidence>
<dbReference type="CDD" id="cd00086">
    <property type="entry name" value="homeodomain"/>
    <property type="match status" value="1"/>
</dbReference>
<dbReference type="PROSITE" id="PS50071">
    <property type="entry name" value="HOMEOBOX_2"/>
    <property type="match status" value="1"/>
</dbReference>
<evidence type="ECO:0000256" key="1">
    <source>
        <dbReference type="ARBA" id="ARBA00004123"/>
    </source>
</evidence>
<evidence type="ECO:0000256" key="8">
    <source>
        <dbReference type="PROSITE-ProRule" id="PRU00108"/>
    </source>
</evidence>
<dbReference type="InterPro" id="IPR020479">
    <property type="entry name" value="HD_metazoa"/>
</dbReference>
<dbReference type="PANTHER" id="PTHR45946:SF5">
    <property type="entry name" value="HOMEOBOX PROTEIN HOX-B1"/>
    <property type="match status" value="1"/>
</dbReference>
<evidence type="ECO:0000256" key="3">
    <source>
        <dbReference type="ARBA" id="ARBA00023015"/>
    </source>
</evidence>
<dbReference type="InterPro" id="IPR017970">
    <property type="entry name" value="Homeobox_CS"/>
</dbReference>
<evidence type="ECO:0000256" key="4">
    <source>
        <dbReference type="ARBA" id="ARBA00023125"/>
    </source>
</evidence>